<feature type="signal peptide" evidence="1">
    <location>
        <begin position="1"/>
        <end position="21"/>
    </location>
</feature>
<organism evidence="4 5">
    <name type="scientific">Solirubrum puertoriconensis</name>
    <dbReference type="NCBI Taxonomy" id="1751427"/>
    <lineage>
        <taxon>Bacteria</taxon>
        <taxon>Pseudomonadati</taxon>
        <taxon>Bacteroidota</taxon>
        <taxon>Cytophagia</taxon>
        <taxon>Cytophagales</taxon>
    </lineage>
</organism>
<name>A0A9X0HMD5_SOLP1</name>
<dbReference type="Pfam" id="PF18962">
    <property type="entry name" value="Por_Secre_tail"/>
    <property type="match status" value="1"/>
</dbReference>
<accession>A0A9X0HMD5</accession>
<evidence type="ECO:0000256" key="1">
    <source>
        <dbReference type="SAM" id="SignalP"/>
    </source>
</evidence>
<comment type="caution">
    <text evidence="4">The sequence shown here is derived from an EMBL/GenBank/DDBJ whole genome shotgun (WGS) entry which is preliminary data.</text>
</comment>
<evidence type="ECO:0000313" key="4">
    <source>
        <dbReference type="EMBL" id="KUG08616.1"/>
    </source>
</evidence>
<keyword evidence="5" id="KW-1185">Reference proteome</keyword>
<dbReference type="InterPro" id="IPR025507">
    <property type="entry name" value="DUF4394"/>
</dbReference>
<proteinExistence type="predicted"/>
<gene>
    <name evidence="4" type="ORF">ASU33_10730</name>
</gene>
<evidence type="ECO:0008006" key="6">
    <source>
        <dbReference type="Google" id="ProtNLM"/>
    </source>
</evidence>
<protein>
    <recommendedName>
        <fullName evidence="6">Secretion system C-terminal sorting domain-containing protein</fullName>
    </recommendedName>
</protein>
<sequence length="639" mass="64701">MRRASLLGSVLSLAALAPAAAQTIYGLSGTNLVTFQASAPGTLTATAAITGVAAGQTIVGMDVRPNTGELFALGYNPATTTAQLYRINVGTGAATTVGSALTLNLGGATDRIGFDFNPTVDRIRVTSTNRGNFRLNPNDGSLAATDGQLTYAPADANSGQTPGVGASAYTNSYIGTGSTTLYNVDEVNSRLVSQVPPNDGTLNTIGALGVTTSGATQSADLDIAYNATNQTNTAYLVVTMAGTSTGTTLYTVNLTTGAATAAGAVGTATSMVTDIAVAIDRTVPATLTGRLIYAVSGTNLLSFDSALPGTIRTLTPITGLTAGQALVGVDFRPATNQLFALGYSAANTTAQLYRLNLTTGAATAVGSALTLNLGAATDRIGFDFNPTVDRIRVTSTSRGNFRLNPNDGTIAATDGQLNYAATDANASATPSVSASAYTNNLSNATSTTLFNYDDALNVLVTQTPPNDGVLNTVGSSGITVNRTTNAVEFDIITDGTTNQALLAASTGTSTVDNLYSVNLTTGAATLVGPVGGGINISGMAAYSQAGLPTATLPSVLAAQVSLYPNPAQGTANLVLPTELTKQPLTVRVLNALGQEVSQQTLTARGAQPAAISLAGVKTGLYLVQVNTAEGQLTKRLFVE</sequence>
<dbReference type="Proteomes" id="UP000054223">
    <property type="component" value="Unassembled WGS sequence"/>
</dbReference>
<dbReference type="AlphaFoldDB" id="A0A9X0HMD5"/>
<dbReference type="InterPro" id="IPR026444">
    <property type="entry name" value="Secre_tail"/>
</dbReference>
<evidence type="ECO:0000259" key="3">
    <source>
        <dbReference type="Pfam" id="PF18962"/>
    </source>
</evidence>
<feature type="domain" description="Secretion system C-terminal sorting" evidence="3">
    <location>
        <begin position="562"/>
        <end position="638"/>
    </location>
</feature>
<dbReference type="EMBL" id="LNAL01000006">
    <property type="protein sequence ID" value="KUG08616.1"/>
    <property type="molecule type" value="Genomic_DNA"/>
</dbReference>
<reference evidence="4 5" key="1">
    <citation type="submission" date="2015-11" db="EMBL/GenBank/DDBJ databases">
        <title>Solirubrum puertoriconensis gen. nov. an environmental bacteria isolated in Puerto Rico.</title>
        <authorList>
            <person name="Cuebas-Irizarry M.F."/>
            <person name="Montalvo-Rodriguez R."/>
        </authorList>
    </citation>
    <scope>NUCLEOTIDE SEQUENCE [LARGE SCALE GENOMIC DNA]</scope>
    <source>
        <strain evidence="4 5">MC1A</strain>
    </source>
</reference>
<feature type="domain" description="DUF4394" evidence="2">
    <location>
        <begin position="31"/>
        <end position="276"/>
    </location>
</feature>
<evidence type="ECO:0000313" key="5">
    <source>
        <dbReference type="Proteomes" id="UP000054223"/>
    </source>
</evidence>
<dbReference type="NCBIfam" id="TIGR04183">
    <property type="entry name" value="Por_Secre_tail"/>
    <property type="match status" value="1"/>
</dbReference>
<feature type="domain" description="DUF4394" evidence="2">
    <location>
        <begin position="299"/>
        <end position="540"/>
    </location>
</feature>
<feature type="chain" id="PRO_5040720304" description="Secretion system C-terminal sorting domain-containing protein" evidence="1">
    <location>
        <begin position="22"/>
        <end position="639"/>
    </location>
</feature>
<evidence type="ECO:0000259" key="2">
    <source>
        <dbReference type="Pfam" id="PF14339"/>
    </source>
</evidence>
<keyword evidence="1" id="KW-0732">Signal</keyword>
<dbReference type="Pfam" id="PF14339">
    <property type="entry name" value="DUF4394"/>
    <property type="match status" value="2"/>
</dbReference>